<accession>A0A1P8WFJ0</accession>
<sequence>MIERRAAHFKVLHKNVSAHDLYIYTIDVRLT</sequence>
<reference evidence="1 2" key="1">
    <citation type="journal article" date="2016" name="Front. Microbiol.">
        <title>Fuerstia marisgermanicae gen. nov., sp. nov., an Unusual Member of the Phylum Planctomycetes from the German Wadden Sea.</title>
        <authorList>
            <person name="Kohn T."/>
            <person name="Heuer A."/>
            <person name="Jogler M."/>
            <person name="Vollmers J."/>
            <person name="Boedeker C."/>
            <person name="Bunk B."/>
            <person name="Rast P."/>
            <person name="Borchert D."/>
            <person name="Glockner I."/>
            <person name="Freese H.M."/>
            <person name="Klenk H.P."/>
            <person name="Overmann J."/>
            <person name="Kaster A.K."/>
            <person name="Rohde M."/>
            <person name="Wiegand S."/>
            <person name="Jogler C."/>
        </authorList>
    </citation>
    <scope>NUCLEOTIDE SEQUENCE [LARGE SCALE GENOMIC DNA]</scope>
    <source>
        <strain evidence="1 2">NH11</strain>
    </source>
</reference>
<dbReference type="EMBL" id="CP017641">
    <property type="protein sequence ID" value="APZ92797.1"/>
    <property type="molecule type" value="Genomic_DNA"/>
</dbReference>
<organism evidence="1 2">
    <name type="scientific">Fuerstiella marisgermanici</name>
    <dbReference type="NCBI Taxonomy" id="1891926"/>
    <lineage>
        <taxon>Bacteria</taxon>
        <taxon>Pseudomonadati</taxon>
        <taxon>Planctomycetota</taxon>
        <taxon>Planctomycetia</taxon>
        <taxon>Planctomycetales</taxon>
        <taxon>Planctomycetaceae</taxon>
        <taxon>Fuerstiella</taxon>
    </lineage>
</organism>
<evidence type="ECO:0000313" key="1">
    <source>
        <dbReference type="EMBL" id="APZ92797.1"/>
    </source>
</evidence>
<name>A0A1P8WFJ0_9PLAN</name>
<evidence type="ECO:0000313" key="2">
    <source>
        <dbReference type="Proteomes" id="UP000187735"/>
    </source>
</evidence>
<keyword evidence="2" id="KW-1185">Reference proteome</keyword>
<proteinExistence type="predicted"/>
<gene>
    <name evidence="1" type="ORF">Fuma_02409</name>
</gene>
<dbReference type="AlphaFoldDB" id="A0A1P8WFJ0"/>
<dbReference type="KEGG" id="fmr:Fuma_02409"/>
<protein>
    <submittedName>
        <fullName evidence="1">Uncharacterized protein</fullName>
    </submittedName>
</protein>
<dbReference type="Proteomes" id="UP000187735">
    <property type="component" value="Chromosome"/>
</dbReference>